<name>A0ABU1E394_9FLAO</name>
<gene>
    <name evidence="1" type="ORF">REB14_08830</name>
</gene>
<keyword evidence="2" id="KW-1185">Reference proteome</keyword>
<sequence length="245" mass="26790">MEKTLMQKSGTTLYTINFDFTSQEQKAILQYLQENGYQLMGYKGATGFDQLNTGVPAWFAINFLDVFDTIEIDCEPQYKVYVYNKGIIEPNSTIQMQALSEEIPLGTAVTFHPDGSFSINGPAPAGMITVRNDRFLGIPNITIGLAAKVNGEFQPFCAFSCMSQGQVTMQPNENIVLFAAQTNMNSGSVTNRTMAPGCKLIFNDKNVKYDLEMIPGTYGITNAPGAAPVAPVSEGQSILQLINIH</sequence>
<dbReference type="Proteomes" id="UP001260959">
    <property type="component" value="Unassembled WGS sequence"/>
</dbReference>
<proteinExistence type="predicted"/>
<reference evidence="1 2" key="1">
    <citation type="submission" date="2023-08" db="EMBL/GenBank/DDBJ databases">
        <authorList>
            <person name="Maltman C."/>
        </authorList>
    </citation>
    <scope>NUCLEOTIDE SEQUENCE [LARGE SCALE GENOMIC DNA]</scope>
    <source>
        <strain evidence="1 2">ES2</strain>
    </source>
</reference>
<organism evidence="1 2">
    <name type="scientific">Chryseobacterium metallicongregator</name>
    <dbReference type="NCBI Taxonomy" id="3073042"/>
    <lineage>
        <taxon>Bacteria</taxon>
        <taxon>Pseudomonadati</taxon>
        <taxon>Bacteroidota</taxon>
        <taxon>Flavobacteriia</taxon>
        <taxon>Flavobacteriales</taxon>
        <taxon>Weeksellaceae</taxon>
        <taxon>Chryseobacterium group</taxon>
        <taxon>Chryseobacterium</taxon>
    </lineage>
</organism>
<evidence type="ECO:0000313" key="2">
    <source>
        <dbReference type="Proteomes" id="UP001260959"/>
    </source>
</evidence>
<accession>A0ABU1E394</accession>
<evidence type="ECO:0000313" key="1">
    <source>
        <dbReference type="EMBL" id="MDR4952273.1"/>
    </source>
</evidence>
<dbReference type="EMBL" id="JAVIXS010000006">
    <property type="protein sequence ID" value="MDR4952273.1"/>
    <property type="molecule type" value="Genomic_DNA"/>
</dbReference>
<protein>
    <recommendedName>
        <fullName evidence="3">DUF4177 domain-containing protein</fullName>
    </recommendedName>
</protein>
<evidence type="ECO:0008006" key="3">
    <source>
        <dbReference type="Google" id="ProtNLM"/>
    </source>
</evidence>
<dbReference type="RefSeq" id="WP_145953295.1">
    <property type="nucleotide sequence ID" value="NZ_JAVIXS010000006.1"/>
</dbReference>
<comment type="caution">
    <text evidence="1">The sequence shown here is derived from an EMBL/GenBank/DDBJ whole genome shotgun (WGS) entry which is preliminary data.</text>
</comment>